<name>A0AAU9NVA2_9ASTR</name>
<keyword evidence="3" id="KW-1185">Reference proteome</keyword>
<evidence type="ECO:0000313" key="2">
    <source>
        <dbReference type="EMBL" id="CAH1441733.1"/>
    </source>
</evidence>
<dbReference type="EMBL" id="CAKMRJ010005412">
    <property type="protein sequence ID" value="CAH1441733.1"/>
    <property type="molecule type" value="Genomic_DNA"/>
</dbReference>
<dbReference type="Proteomes" id="UP001157418">
    <property type="component" value="Unassembled WGS sequence"/>
</dbReference>
<dbReference type="AlphaFoldDB" id="A0AAU9NVA2"/>
<sequence>MIGDHRLLVFLAPVFPSTLRFRPVKEGVKNHPGALSSKGKRPTKRITNEGKQKSCQLISEGHNRYCSMPNLQLRIRS</sequence>
<feature type="region of interest" description="Disordered" evidence="1">
    <location>
        <begin position="29"/>
        <end position="52"/>
    </location>
</feature>
<gene>
    <name evidence="2" type="ORF">LVIROSA_LOCUS27772</name>
</gene>
<evidence type="ECO:0000256" key="1">
    <source>
        <dbReference type="SAM" id="MobiDB-lite"/>
    </source>
</evidence>
<organism evidence="2 3">
    <name type="scientific">Lactuca virosa</name>
    <dbReference type="NCBI Taxonomy" id="75947"/>
    <lineage>
        <taxon>Eukaryota</taxon>
        <taxon>Viridiplantae</taxon>
        <taxon>Streptophyta</taxon>
        <taxon>Embryophyta</taxon>
        <taxon>Tracheophyta</taxon>
        <taxon>Spermatophyta</taxon>
        <taxon>Magnoliopsida</taxon>
        <taxon>eudicotyledons</taxon>
        <taxon>Gunneridae</taxon>
        <taxon>Pentapetalae</taxon>
        <taxon>asterids</taxon>
        <taxon>campanulids</taxon>
        <taxon>Asterales</taxon>
        <taxon>Asteraceae</taxon>
        <taxon>Cichorioideae</taxon>
        <taxon>Cichorieae</taxon>
        <taxon>Lactucinae</taxon>
        <taxon>Lactuca</taxon>
    </lineage>
</organism>
<reference evidence="2 3" key="1">
    <citation type="submission" date="2022-01" db="EMBL/GenBank/DDBJ databases">
        <authorList>
            <person name="Xiong W."/>
            <person name="Schranz E."/>
        </authorList>
    </citation>
    <scope>NUCLEOTIDE SEQUENCE [LARGE SCALE GENOMIC DNA]</scope>
</reference>
<protein>
    <submittedName>
        <fullName evidence="2">Uncharacterized protein</fullName>
    </submittedName>
</protein>
<accession>A0AAU9NVA2</accession>
<comment type="caution">
    <text evidence="2">The sequence shown here is derived from an EMBL/GenBank/DDBJ whole genome shotgun (WGS) entry which is preliminary data.</text>
</comment>
<proteinExistence type="predicted"/>
<evidence type="ECO:0000313" key="3">
    <source>
        <dbReference type="Proteomes" id="UP001157418"/>
    </source>
</evidence>